<dbReference type="Pfam" id="PF02321">
    <property type="entry name" value="OEP"/>
    <property type="match status" value="2"/>
</dbReference>
<organism evidence="10 11">
    <name type="scientific">Caulobacter segnis</name>
    <dbReference type="NCBI Taxonomy" id="88688"/>
    <lineage>
        <taxon>Bacteria</taxon>
        <taxon>Pseudomonadati</taxon>
        <taxon>Pseudomonadota</taxon>
        <taxon>Alphaproteobacteria</taxon>
        <taxon>Caulobacterales</taxon>
        <taxon>Caulobacteraceae</taxon>
        <taxon>Caulobacter</taxon>
    </lineage>
</organism>
<comment type="caution">
    <text evidence="10">The sequence shown here is derived from an EMBL/GenBank/DDBJ whole genome shotgun (WGS) entry which is preliminary data.</text>
</comment>
<feature type="compositionally biased region" description="Polar residues" evidence="8">
    <location>
        <begin position="81"/>
        <end position="94"/>
    </location>
</feature>
<accession>A0A2W5V6B6</accession>
<dbReference type="GO" id="GO:0009279">
    <property type="term" value="C:cell outer membrane"/>
    <property type="evidence" value="ECO:0007669"/>
    <property type="project" value="UniProtKB-SubCell"/>
</dbReference>
<dbReference type="GO" id="GO:0015288">
    <property type="term" value="F:porin activity"/>
    <property type="evidence" value="ECO:0007669"/>
    <property type="project" value="TreeGrafter"/>
</dbReference>
<dbReference type="Proteomes" id="UP000249393">
    <property type="component" value="Unassembled WGS sequence"/>
</dbReference>
<keyword evidence="7" id="KW-0998">Cell outer membrane</keyword>
<reference evidence="10 11" key="1">
    <citation type="submission" date="2017-08" db="EMBL/GenBank/DDBJ databases">
        <title>Infants hospitalized years apart are colonized by the same room-sourced microbial strains.</title>
        <authorList>
            <person name="Brooks B."/>
            <person name="Olm M.R."/>
            <person name="Firek B.A."/>
            <person name="Baker R."/>
            <person name="Thomas B.C."/>
            <person name="Morowitz M.J."/>
            <person name="Banfield J.F."/>
        </authorList>
    </citation>
    <scope>NUCLEOTIDE SEQUENCE [LARGE SCALE GENOMIC DNA]</scope>
    <source>
        <strain evidence="10">S2_003_000_R2_4</strain>
    </source>
</reference>
<evidence type="ECO:0000256" key="3">
    <source>
        <dbReference type="ARBA" id="ARBA00022448"/>
    </source>
</evidence>
<comment type="similarity">
    <text evidence="2">Belongs to the outer membrane factor (OMF) (TC 1.B.17) family.</text>
</comment>
<feature type="region of interest" description="Disordered" evidence="8">
    <location>
        <begin position="81"/>
        <end position="109"/>
    </location>
</feature>
<gene>
    <name evidence="10" type="ORF">DI526_09095</name>
</gene>
<feature type="chain" id="PRO_5016162656" description="Type I secretion outer membrane protein, TolC family" evidence="9">
    <location>
        <begin position="33"/>
        <end position="535"/>
    </location>
</feature>
<feature type="compositionally biased region" description="Low complexity" evidence="8">
    <location>
        <begin position="502"/>
        <end position="511"/>
    </location>
</feature>
<dbReference type="EMBL" id="QFQZ01000022">
    <property type="protein sequence ID" value="PZR34802.1"/>
    <property type="molecule type" value="Genomic_DNA"/>
</dbReference>
<name>A0A2W5V6B6_9CAUL</name>
<dbReference type="GO" id="GO:1990281">
    <property type="term" value="C:efflux pump complex"/>
    <property type="evidence" value="ECO:0007669"/>
    <property type="project" value="TreeGrafter"/>
</dbReference>
<protein>
    <recommendedName>
        <fullName evidence="12">Type I secretion outer membrane protein, TolC family</fullName>
    </recommendedName>
</protein>
<keyword evidence="5" id="KW-0812">Transmembrane</keyword>
<evidence type="ECO:0000256" key="4">
    <source>
        <dbReference type="ARBA" id="ARBA00022452"/>
    </source>
</evidence>
<dbReference type="RefSeq" id="WP_304276863.1">
    <property type="nucleotide sequence ID" value="NZ_QFQZ01000022.1"/>
</dbReference>
<evidence type="ECO:0000256" key="1">
    <source>
        <dbReference type="ARBA" id="ARBA00004442"/>
    </source>
</evidence>
<evidence type="ECO:0000256" key="7">
    <source>
        <dbReference type="ARBA" id="ARBA00023237"/>
    </source>
</evidence>
<dbReference type="NCBIfam" id="TIGR01844">
    <property type="entry name" value="type_I_sec_TolC"/>
    <property type="match status" value="1"/>
</dbReference>
<dbReference type="InterPro" id="IPR010130">
    <property type="entry name" value="T1SS_OMP_TolC"/>
</dbReference>
<dbReference type="PANTHER" id="PTHR30026">
    <property type="entry name" value="OUTER MEMBRANE PROTEIN TOLC"/>
    <property type="match status" value="1"/>
</dbReference>
<dbReference type="InterPro" id="IPR051906">
    <property type="entry name" value="TolC-like"/>
</dbReference>
<evidence type="ECO:0000313" key="10">
    <source>
        <dbReference type="EMBL" id="PZR34802.1"/>
    </source>
</evidence>
<dbReference type="InterPro" id="IPR003423">
    <property type="entry name" value="OMP_efflux"/>
</dbReference>
<comment type="subcellular location">
    <subcellularLocation>
        <location evidence="1">Cell outer membrane</location>
    </subcellularLocation>
</comment>
<keyword evidence="4" id="KW-1134">Transmembrane beta strand</keyword>
<sequence length="535" mass="58333">MRVLSKLLSVRTSAIAMAVAMAVAGGAERAHAETLADAITAAYQSNPNIQAQRAAMRALDENYTQARAAYGLQATAQVSEGYSSARGPQTTSTFPVRRRTTEEATSQSNELSVSQALYTNGRYAARLAGVEAQIKASRENLRRIEMDLLVRVTNAYVSVRRDREIVRIAQGGEAFLRKQLQDTEDRYSVRQVTLTDVQQAKARLAAAQSQLATAEAQLNVTIASYASLVGHLPATLEPEPDIDGLPANLDDAFNQAEESNPSLNAALYTEKASRLGVAEARAQRLFSVSARADYRNAPYYPYSAKESNRSNTVNASITLTQPLFSAGQLSSQVRQSIEENNRDQLLIEDARRNMVLGVSQYWDQLVAARKSLVSQEEEMKANTIAFYGVREEERLALRSTIEVLNAQAELQNAQINFVRGRANEYVGRVQLLAQVGTLEVGNLAPGVAPYDPTRHFNKVRYRGVLPTDLIVQTMDKIALPLEPKKPKAGDTTPIRPPSSDLPVKPVAADKVAPPPSINDLPSLSESDAPLATAPK</sequence>
<evidence type="ECO:0000256" key="2">
    <source>
        <dbReference type="ARBA" id="ARBA00007613"/>
    </source>
</evidence>
<dbReference type="SUPFAM" id="SSF56954">
    <property type="entry name" value="Outer membrane efflux proteins (OEP)"/>
    <property type="match status" value="1"/>
</dbReference>
<evidence type="ECO:0008006" key="12">
    <source>
        <dbReference type="Google" id="ProtNLM"/>
    </source>
</evidence>
<evidence type="ECO:0000313" key="11">
    <source>
        <dbReference type="Proteomes" id="UP000249393"/>
    </source>
</evidence>
<evidence type="ECO:0000256" key="8">
    <source>
        <dbReference type="SAM" id="MobiDB-lite"/>
    </source>
</evidence>
<keyword evidence="3" id="KW-0813">Transport</keyword>
<dbReference type="GO" id="GO:0015562">
    <property type="term" value="F:efflux transmembrane transporter activity"/>
    <property type="evidence" value="ECO:0007669"/>
    <property type="project" value="InterPro"/>
</dbReference>
<evidence type="ECO:0000256" key="5">
    <source>
        <dbReference type="ARBA" id="ARBA00022692"/>
    </source>
</evidence>
<feature type="signal peptide" evidence="9">
    <location>
        <begin position="1"/>
        <end position="32"/>
    </location>
</feature>
<proteinExistence type="inferred from homology"/>
<evidence type="ECO:0000256" key="9">
    <source>
        <dbReference type="SAM" id="SignalP"/>
    </source>
</evidence>
<evidence type="ECO:0000256" key="6">
    <source>
        <dbReference type="ARBA" id="ARBA00023136"/>
    </source>
</evidence>
<keyword evidence="6" id="KW-0472">Membrane</keyword>
<feature type="region of interest" description="Disordered" evidence="8">
    <location>
        <begin position="481"/>
        <end position="535"/>
    </location>
</feature>
<dbReference type="PANTHER" id="PTHR30026:SF22">
    <property type="entry name" value="OUTER MEMBRANE EFFLUX PROTEIN"/>
    <property type="match status" value="1"/>
</dbReference>
<dbReference type="AlphaFoldDB" id="A0A2W5V6B6"/>
<keyword evidence="9" id="KW-0732">Signal</keyword>
<dbReference type="Gene3D" id="1.20.1600.10">
    <property type="entry name" value="Outer membrane efflux proteins (OEP)"/>
    <property type="match status" value="1"/>
</dbReference>